<dbReference type="eggNOG" id="KOG0504">
    <property type="taxonomic scope" value="Eukaryota"/>
</dbReference>
<organism evidence="5 6">
    <name type="scientific">Wickerhamomyces ciferrii (strain ATCC 14091 / BCRC 22168 / CBS 111 / JCM 3599 / NBRC 0793 / NRRL Y-1031 F-60-10)</name>
    <name type="common">Yeast</name>
    <name type="synonym">Pichia ciferrii</name>
    <dbReference type="NCBI Taxonomy" id="1206466"/>
    <lineage>
        <taxon>Eukaryota</taxon>
        <taxon>Fungi</taxon>
        <taxon>Dikarya</taxon>
        <taxon>Ascomycota</taxon>
        <taxon>Saccharomycotina</taxon>
        <taxon>Saccharomycetes</taxon>
        <taxon>Phaffomycetales</taxon>
        <taxon>Wickerhamomycetaceae</taxon>
        <taxon>Wickerhamomyces</taxon>
    </lineage>
</organism>
<gene>
    <name evidence="5" type="primary">ANK2</name>
    <name evidence="5" type="ORF">BN7_2323</name>
</gene>
<evidence type="ECO:0000313" key="6">
    <source>
        <dbReference type="Proteomes" id="UP000009328"/>
    </source>
</evidence>
<feature type="compositionally biased region" description="Polar residues" evidence="4">
    <location>
        <begin position="126"/>
        <end position="141"/>
    </location>
</feature>
<dbReference type="STRING" id="1206466.K0KN61"/>
<name>K0KN61_WICCF</name>
<dbReference type="PANTHER" id="PTHR24171">
    <property type="entry name" value="ANKYRIN REPEAT DOMAIN-CONTAINING PROTEIN 39-RELATED"/>
    <property type="match status" value="1"/>
</dbReference>
<sequence>MVQNIWVAAADNDLETVKKYIESDKFSANSKDPNGYTPIHAAVSYGHIDLLKYLISQNGDINIQDAEGDSPLHHVEDVSIAKLLVEDFKADWKLKNNEGQIPADYIEEDDEFPEVVQYLRSLSHENIGSSNTNENNDSGNILDSLPRPDQVEGHEISYKYQNEDIELTINDEQREKLREIAESENPEEKLAEFVKESVHNQFFNNDKDQDSPVSKKRRD</sequence>
<evidence type="ECO:0000313" key="5">
    <source>
        <dbReference type="EMBL" id="CCH42779.1"/>
    </source>
</evidence>
<dbReference type="SMART" id="SM00248">
    <property type="entry name" value="ANK"/>
    <property type="match status" value="1"/>
</dbReference>
<dbReference type="FunCoup" id="K0KN61">
    <property type="interactions" value="169"/>
</dbReference>
<evidence type="ECO:0000256" key="1">
    <source>
        <dbReference type="ARBA" id="ARBA00022737"/>
    </source>
</evidence>
<comment type="caution">
    <text evidence="5">The sequence shown here is derived from an EMBL/GenBank/DDBJ whole genome shotgun (WGS) entry which is preliminary data.</text>
</comment>
<dbReference type="Pfam" id="PF12796">
    <property type="entry name" value="Ank_2"/>
    <property type="match status" value="1"/>
</dbReference>
<evidence type="ECO:0000256" key="3">
    <source>
        <dbReference type="PROSITE-ProRule" id="PRU00023"/>
    </source>
</evidence>
<dbReference type="SUPFAM" id="SSF48403">
    <property type="entry name" value="Ankyrin repeat"/>
    <property type="match status" value="1"/>
</dbReference>
<dbReference type="InterPro" id="IPR002110">
    <property type="entry name" value="Ankyrin_rpt"/>
</dbReference>
<feature type="repeat" description="ANK" evidence="3">
    <location>
        <begin position="34"/>
        <end position="66"/>
    </location>
</feature>
<evidence type="ECO:0000256" key="4">
    <source>
        <dbReference type="SAM" id="MobiDB-lite"/>
    </source>
</evidence>
<protein>
    <submittedName>
        <fullName evidence="5">Ankyrin</fullName>
    </submittedName>
</protein>
<dbReference type="InParanoid" id="K0KN61"/>
<dbReference type="PROSITE" id="PS50297">
    <property type="entry name" value="ANK_REP_REGION"/>
    <property type="match status" value="1"/>
</dbReference>
<accession>K0KN61</accession>
<dbReference type="AlphaFoldDB" id="K0KN61"/>
<proteinExistence type="predicted"/>
<dbReference type="PANTHER" id="PTHR24171:SF8">
    <property type="entry name" value="BRCA1-ASSOCIATED RING DOMAIN PROTEIN 1"/>
    <property type="match status" value="1"/>
</dbReference>
<feature type="region of interest" description="Disordered" evidence="4">
    <location>
        <begin position="126"/>
        <end position="148"/>
    </location>
</feature>
<dbReference type="Gene3D" id="1.25.40.20">
    <property type="entry name" value="Ankyrin repeat-containing domain"/>
    <property type="match status" value="1"/>
</dbReference>
<dbReference type="PROSITE" id="PS50088">
    <property type="entry name" value="ANK_REPEAT"/>
    <property type="match status" value="1"/>
</dbReference>
<reference evidence="5 6" key="1">
    <citation type="journal article" date="2012" name="Eukaryot. Cell">
        <title>Draft genome sequence of Wickerhamomyces ciferrii NRRL Y-1031 F-60-10.</title>
        <authorList>
            <person name="Schneider J."/>
            <person name="Andrea H."/>
            <person name="Blom J."/>
            <person name="Jaenicke S."/>
            <person name="Ruckert C."/>
            <person name="Schorsch C."/>
            <person name="Szczepanowski R."/>
            <person name="Farwick M."/>
            <person name="Goesmann A."/>
            <person name="Puhler A."/>
            <person name="Schaffer S."/>
            <person name="Tauch A."/>
            <person name="Kohler T."/>
            <person name="Brinkrolf K."/>
        </authorList>
    </citation>
    <scope>NUCLEOTIDE SEQUENCE [LARGE SCALE GENOMIC DNA]</scope>
    <source>
        <strain evidence="6">ATCC 14091 / BCRC 22168 / CBS 111 / JCM 3599 / NBRC 0793 / NRRL Y-1031 F-60-10</strain>
    </source>
</reference>
<feature type="region of interest" description="Disordered" evidence="4">
    <location>
        <begin position="197"/>
        <end position="219"/>
    </location>
</feature>
<dbReference type="GO" id="GO:0085020">
    <property type="term" value="P:protein K6-linked ubiquitination"/>
    <property type="evidence" value="ECO:0007669"/>
    <property type="project" value="TreeGrafter"/>
</dbReference>
<dbReference type="Proteomes" id="UP000009328">
    <property type="component" value="Unassembled WGS sequence"/>
</dbReference>
<evidence type="ECO:0000256" key="2">
    <source>
        <dbReference type="ARBA" id="ARBA00023043"/>
    </source>
</evidence>
<keyword evidence="1" id="KW-0677">Repeat</keyword>
<dbReference type="GO" id="GO:0004842">
    <property type="term" value="F:ubiquitin-protein transferase activity"/>
    <property type="evidence" value="ECO:0007669"/>
    <property type="project" value="TreeGrafter"/>
</dbReference>
<dbReference type="HOGENOM" id="CLU_078327_0_0_1"/>
<dbReference type="InterPro" id="IPR036770">
    <property type="entry name" value="Ankyrin_rpt-contain_sf"/>
</dbReference>
<keyword evidence="2 3" id="KW-0040">ANK repeat</keyword>
<keyword evidence="6" id="KW-1185">Reference proteome</keyword>
<dbReference type="EMBL" id="CAIF01000051">
    <property type="protein sequence ID" value="CCH42779.1"/>
    <property type="molecule type" value="Genomic_DNA"/>
</dbReference>